<gene>
    <name evidence="1" type="ORF">C7V51_00535</name>
</gene>
<dbReference type="RefSeq" id="WP_104263752.1">
    <property type="nucleotide sequence ID" value="NZ_CP028130.1"/>
</dbReference>
<keyword evidence="1" id="KW-0067">ATP-binding</keyword>
<sequence>MPPEGAAEPLPSPHVTRADGSASGRLYIVIGPAGSGKSTVSTRLARRLRAAYVDKDSVATLFTESLLRLAGTDPQTRDDNAYYQDHVLEVEYRTLLGLAGDNLRLGTSVVLDAPFVRFFLQEDFLEKAAREFDWPPSTEIVVVHVTADRARMRERVIGRGYDRDAWKISHWDEFWRAARAADCRWLGARHVTIDNSSADLGALEEALTALVPVE</sequence>
<dbReference type="Gene3D" id="3.40.50.300">
    <property type="entry name" value="P-loop containing nucleotide triphosphate hydrolases"/>
    <property type="match status" value="1"/>
</dbReference>
<dbReference type="AlphaFoldDB" id="A0AAD2JFW0"/>
<dbReference type="Proteomes" id="UP000283946">
    <property type="component" value="Chromosome"/>
</dbReference>
<dbReference type="PANTHER" id="PTHR37807:SF3">
    <property type="entry name" value="OS07G0160300 PROTEIN"/>
    <property type="match status" value="1"/>
</dbReference>
<accession>A0AAD2JFW0</accession>
<dbReference type="InterPro" id="IPR027417">
    <property type="entry name" value="P-loop_NTPase"/>
</dbReference>
<evidence type="ECO:0000313" key="1">
    <source>
        <dbReference type="EMBL" id="AZZ54543.1"/>
    </source>
</evidence>
<proteinExistence type="predicted"/>
<keyword evidence="1" id="KW-0547">Nucleotide-binding</keyword>
<reference evidence="1 2" key="1">
    <citation type="submission" date="2018-03" db="EMBL/GenBank/DDBJ databases">
        <title>Bacteriophage NCPPB3778 and a type I-E CRISPR drive the evolution of the US Biological Select Agent, Rathayibacter toxicus.</title>
        <authorList>
            <person name="Davis E.W.II."/>
            <person name="Tabima J.F."/>
            <person name="Weisberg A.J."/>
            <person name="Dantas Lopes L."/>
            <person name="Wiseman M.S."/>
            <person name="Wiseman M.S."/>
            <person name="Pupko T."/>
            <person name="Belcher M.S."/>
            <person name="Sechler A.J."/>
            <person name="Tancos M.A."/>
            <person name="Schroeder B.K."/>
            <person name="Murray T.D."/>
            <person name="Luster D.G."/>
            <person name="Schneider W.L."/>
            <person name="Rogers E."/>
            <person name="Andreote F.D."/>
            <person name="Grunwald N.J."/>
            <person name="Putnam M.L."/>
            <person name="Chang J.H."/>
        </authorList>
    </citation>
    <scope>NUCLEOTIDE SEQUENCE [LARGE SCALE GENOMIC DNA]</scope>
    <source>
        <strain evidence="1 2">NCCPB 2253</strain>
    </source>
</reference>
<dbReference type="GO" id="GO:0005524">
    <property type="term" value="F:ATP binding"/>
    <property type="evidence" value="ECO:0007669"/>
    <property type="project" value="UniProtKB-KW"/>
</dbReference>
<evidence type="ECO:0000313" key="2">
    <source>
        <dbReference type="Proteomes" id="UP000283946"/>
    </source>
</evidence>
<dbReference type="PANTHER" id="PTHR37807">
    <property type="entry name" value="OS07G0160300 PROTEIN"/>
    <property type="match status" value="1"/>
</dbReference>
<dbReference type="Pfam" id="PF13671">
    <property type="entry name" value="AAA_33"/>
    <property type="match status" value="1"/>
</dbReference>
<protein>
    <submittedName>
        <fullName evidence="1">ATP-binding protein</fullName>
    </submittedName>
</protein>
<organism evidence="1 2">
    <name type="scientific">Rathayibacter iranicus</name>
    <dbReference type="NCBI Taxonomy" id="59737"/>
    <lineage>
        <taxon>Bacteria</taxon>
        <taxon>Bacillati</taxon>
        <taxon>Actinomycetota</taxon>
        <taxon>Actinomycetes</taxon>
        <taxon>Micrococcales</taxon>
        <taxon>Microbacteriaceae</taxon>
        <taxon>Rathayibacter</taxon>
    </lineage>
</organism>
<dbReference type="SUPFAM" id="SSF52540">
    <property type="entry name" value="P-loop containing nucleoside triphosphate hydrolases"/>
    <property type="match status" value="1"/>
</dbReference>
<name>A0AAD2JFW0_9MICO</name>
<dbReference type="KEGG" id="ria:C7V51_00535"/>
<dbReference type="EMBL" id="CP028130">
    <property type="protein sequence ID" value="AZZ54543.1"/>
    <property type="molecule type" value="Genomic_DNA"/>
</dbReference>